<sequence>MVYSASQDSKKFISNKSVRFIRVVKILEKFTNNYEKRLNFTKLAGYLNLDVAEIDEVIVLILKFQELFTRTFSAYFVKKKIIDNQIFLITEPKLSNHNIPNKIILSSENFNLLSNITYMFKFVKRGKGSCK</sequence>
<comment type="caution">
    <text evidence="1">The sequence shown here is derived from an EMBL/GenBank/DDBJ whole genome shotgun (WGS) entry which is preliminary data.</text>
</comment>
<dbReference type="AlphaFoldDB" id="A0A0F9Q7A0"/>
<reference evidence="1" key="1">
    <citation type="journal article" date="2015" name="Nature">
        <title>Complex archaea that bridge the gap between prokaryotes and eukaryotes.</title>
        <authorList>
            <person name="Spang A."/>
            <person name="Saw J.H."/>
            <person name="Jorgensen S.L."/>
            <person name="Zaremba-Niedzwiedzka K."/>
            <person name="Martijn J."/>
            <person name="Lind A.E."/>
            <person name="van Eijk R."/>
            <person name="Schleper C."/>
            <person name="Guy L."/>
            <person name="Ettema T.J."/>
        </authorList>
    </citation>
    <scope>NUCLEOTIDE SEQUENCE</scope>
</reference>
<gene>
    <name evidence="1" type="ORF">LCGC14_1049640</name>
</gene>
<accession>A0A0F9Q7A0</accession>
<name>A0A0F9Q7A0_9ZZZZ</name>
<evidence type="ECO:0000313" key="1">
    <source>
        <dbReference type="EMBL" id="KKN09131.1"/>
    </source>
</evidence>
<protein>
    <submittedName>
        <fullName evidence="1">Uncharacterized protein</fullName>
    </submittedName>
</protein>
<organism evidence="1">
    <name type="scientific">marine sediment metagenome</name>
    <dbReference type="NCBI Taxonomy" id="412755"/>
    <lineage>
        <taxon>unclassified sequences</taxon>
        <taxon>metagenomes</taxon>
        <taxon>ecological metagenomes</taxon>
    </lineage>
</organism>
<proteinExistence type="predicted"/>
<dbReference type="EMBL" id="LAZR01004381">
    <property type="protein sequence ID" value="KKN09131.1"/>
    <property type="molecule type" value="Genomic_DNA"/>
</dbReference>